<dbReference type="Pfam" id="PF19479">
    <property type="entry name" value="DUF6015"/>
    <property type="match status" value="1"/>
</dbReference>
<name>T0ZE64_9ZZZZ</name>
<reference evidence="1" key="1">
    <citation type="submission" date="2013-08" db="EMBL/GenBank/DDBJ databases">
        <authorList>
            <person name="Mendez C."/>
            <person name="Richter M."/>
            <person name="Ferrer M."/>
            <person name="Sanchez J."/>
        </authorList>
    </citation>
    <scope>NUCLEOTIDE SEQUENCE</scope>
</reference>
<dbReference type="AlphaFoldDB" id="T0ZE64"/>
<gene>
    <name evidence="1" type="ORF">B1B_13868</name>
</gene>
<sequence length="123" mass="14463">MPVLTREHLIRALGKTYGTKGMPQGDIEELSDFILSFFGYEDYVLDNVLSSAERDVFYNLEEYDFLEPYREEVTIVKGKVWRVNQWKFKRDKIAKVISSNDEAAGEVDVYEEIFREISDYSKE</sequence>
<organism evidence="1">
    <name type="scientific">mine drainage metagenome</name>
    <dbReference type="NCBI Taxonomy" id="410659"/>
    <lineage>
        <taxon>unclassified sequences</taxon>
        <taxon>metagenomes</taxon>
        <taxon>ecological metagenomes</taxon>
    </lineage>
</organism>
<dbReference type="InterPro" id="IPR046057">
    <property type="entry name" value="DUF6015"/>
</dbReference>
<evidence type="ECO:0000313" key="1">
    <source>
        <dbReference type="EMBL" id="EQD43338.1"/>
    </source>
</evidence>
<dbReference type="EMBL" id="AUZY01009143">
    <property type="protein sequence ID" value="EQD43338.1"/>
    <property type="molecule type" value="Genomic_DNA"/>
</dbReference>
<reference evidence="1" key="2">
    <citation type="journal article" date="2014" name="ISME J.">
        <title>Microbial stratification in low pH oxic and suboxic macroscopic growths along an acid mine drainage.</title>
        <authorList>
            <person name="Mendez-Garcia C."/>
            <person name="Mesa V."/>
            <person name="Sprenger R.R."/>
            <person name="Richter M."/>
            <person name="Diez M.S."/>
            <person name="Solano J."/>
            <person name="Bargiela R."/>
            <person name="Golyshina O.V."/>
            <person name="Manteca A."/>
            <person name="Ramos J.L."/>
            <person name="Gallego J.R."/>
            <person name="Llorente I."/>
            <person name="Martins Dos Santos V.A."/>
            <person name="Jensen O.N."/>
            <person name="Pelaez A.I."/>
            <person name="Sanchez J."/>
            <person name="Ferrer M."/>
        </authorList>
    </citation>
    <scope>NUCLEOTIDE SEQUENCE</scope>
</reference>
<comment type="caution">
    <text evidence="1">The sequence shown here is derived from an EMBL/GenBank/DDBJ whole genome shotgun (WGS) entry which is preliminary data.</text>
</comment>
<protein>
    <submittedName>
        <fullName evidence="1">Uncharacterized protein</fullName>
    </submittedName>
</protein>
<accession>T0ZE64</accession>
<proteinExistence type="predicted"/>